<dbReference type="OrthoDB" id="9804955at2"/>
<protein>
    <submittedName>
        <fullName evidence="3">Probable diguanylate cyclase AdrA</fullName>
        <ecNumber evidence="3">2.7.7.65</ecNumber>
    </submittedName>
</protein>
<feature type="transmembrane region" description="Helical" evidence="1">
    <location>
        <begin position="172"/>
        <end position="195"/>
    </location>
</feature>
<dbReference type="Pfam" id="PF12822">
    <property type="entry name" value="ECF_trnsprt"/>
    <property type="match status" value="1"/>
</dbReference>
<dbReference type="SUPFAM" id="SSF55073">
    <property type="entry name" value="Nucleotide cyclase"/>
    <property type="match status" value="1"/>
</dbReference>
<feature type="transmembrane region" description="Helical" evidence="1">
    <location>
        <begin position="257"/>
        <end position="283"/>
    </location>
</feature>
<gene>
    <name evidence="3" type="primary">adrA_4</name>
    <name evidence="3" type="ORF">ERS852578_02942</name>
</gene>
<evidence type="ECO:0000313" key="4">
    <source>
        <dbReference type="Proteomes" id="UP000095390"/>
    </source>
</evidence>
<name>A0A173V291_9FIRM</name>
<dbReference type="CDD" id="cd01949">
    <property type="entry name" value="GGDEF"/>
    <property type="match status" value="1"/>
</dbReference>
<dbReference type="Gene3D" id="3.30.70.270">
    <property type="match status" value="1"/>
</dbReference>
<dbReference type="GO" id="GO:0052621">
    <property type="term" value="F:diguanylate cyclase activity"/>
    <property type="evidence" value="ECO:0007669"/>
    <property type="project" value="UniProtKB-EC"/>
</dbReference>
<dbReference type="GO" id="GO:0022857">
    <property type="term" value="F:transmembrane transporter activity"/>
    <property type="evidence" value="ECO:0007669"/>
    <property type="project" value="InterPro"/>
</dbReference>
<dbReference type="InterPro" id="IPR043128">
    <property type="entry name" value="Rev_trsase/Diguanyl_cyclase"/>
</dbReference>
<proteinExistence type="predicted"/>
<dbReference type="EMBL" id="CYYC01000067">
    <property type="protein sequence ID" value="CUN21353.1"/>
    <property type="molecule type" value="Genomic_DNA"/>
</dbReference>
<dbReference type="RefSeq" id="WP_022170131.1">
    <property type="nucleotide sequence ID" value="NZ_CAUDVV010000095.1"/>
</dbReference>
<feature type="transmembrane region" description="Helical" evidence="1">
    <location>
        <begin position="93"/>
        <end position="119"/>
    </location>
</feature>
<dbReference type="AlphaFoldDB" id="A0A173V291"/>
<evidence type="ECO:0000259" key="2">
    <source>
        <dbReference type="PROSITE" id="PS50887"/>
    </source>
</evidence>
<keyword evidence="3" id="KW-0808">Transferase</keyword>
<dbReference type="Proteomes" id="UP000095390">
    <property type="component" value="Unassembled WGS sequence"/>
</dbReference>
<feature type="transmembrane region" description="Helical" evidence="1">
    <location>
        <begin position="61"/>
        <end position="81"/>
    </location>
</feature>
<dbReference type="InterPro" id="IPR000160">
    <property type="entry name" value="GGDEF_dom"/>
</dbReference>
<dbReference type="InterPro" id="IPR050469">
    <property type="entry name" value="Diguanylate_Cyclase"/>
</dbReference>
<keyword evidence="3" id="KW-0548">Nucleotidyltransferase</keyword>
<dbReference type="PANTHER" id="PTHR45138:SF9">
    <property type="entry name" value="DIGUANYLATE CYCLASE DGCM-RELATED"/>
    <property type="match status" value="1"/>
</dbReference>
<dbReference type="NCBIfam" id="TIGR00254">
    <property type="entry name" value="GGDEF"/>
    <property type="match status" value="1"/>
</dbReference>
<feature type="transmembrane region" description="Helical" evidence="1">
    <location>
        <begin position="12"/>
        <end position="32"/>
    </location>
</feature>
<dbReference type="InterPro" id="IPR024529">
    <property type="entry name" value="ECF_trnsprt_substrate-spec"/>
</dbReference>
<accession>A0A173V291</accession>
<dbReference type="Pfam" id="PF00990">
    <property type="entry name" value="GGDEF"/>
    <property type="match status" value="1"/>
</dbReference>
<dbReference type="InterPro" id="IPR029787">
    <property type="entry name" value="Nucleotide_cyclase"/>
</dbReference>
<dbReference type="EC" id="2.7.7.65" evidence="3"/>
<evidence type="ECO:0000256" key="1">
    <source>
        <dbReference type="SAM" id="Phobius"/>
    </source>
</evidence>
<keyword evidence="1" id="KW-0472">Membrane</keyword>
<keyword evidence="1" id="KW-1133">Transmembrane helix</keyword>
<reference evidence="3 4" key="1">
    <citation type="submission" date="2015-09" db="EMBL/GenBank/DDBJ databases">
        <authorList>
            <consortium name="Pathogen Informatics"/>
        </authorList>
    </citation>
    <scope>NUCLEOTIDE SEQUENCE [LARGE SCALE GENOMIC DNA]</scope>
    <source>
        <strain evidence="3 4">2789STDY5834966</strain>
    </source>
</reference>
<feature type="transmembrane region" description="Helical" evidence="1">
    <location>
        <begin position="38"/>
        <end position="54"/>
    </location>
</feature>
<dbReference type="SMART" id="SM00267">
    <property type="entry name" value="GGDEF"/>
    <property type="match status" value="1"/>
</dbReference>
<feature type="domain" description="GGDEF" evidence="2">
    <location>
        <begin position="327"/>
        <end position="455"/>
    </location>
</feature>
<sequence length="455" mass="51872">MKLKWRGLQFEHYILGILLAVEWIMSFTFLGYIHIPPISITTAYIPIVVIACLFGPVESSVAGLFFGLGSMYKASALYVMLGDRIFSPFQTDFPIGSILLSVGTRVLFGFLMGCIFKIVNKSRYKWAGKSLAALIATPLHALLVYGAMGILFPESGFNYKSSFRWGVNDYAIAAICILAVILSDIIYHSSFVTHYKNVINDSELRQHWSVKMKMSLFIIIIFVFCIAAFSTIYFASWTEYMFGVYGVKVTKKIAQDILHLQVQFLAAMISLNFILIVIILMIYNYMKHREYMGEMDALTNVMGRRLFLNYCTKCQNDRDDIDNKSKRKGWFLFIDIDWFKQINDTLGHTVGDETLKQIAESLKNIFSSYGAVGRVGGDEFAVIINEKMTKEQLEEQLKKFLLDISAILPERTVSCSIGVYHFGFPKSQKELLTRTDDALYKAKEKERACYVILDE</sequence>
<feature type="transmembrane region" description="Helical" evidence="1">
    <location>
        <begin position="131"/>
        <end position="152"/>
    </location>
</feature>
<feature type="transmembrane region" description="Helical" evidence="1">
    <location>
        <begin position="216"/>
        <end position="237"/>
    </location>
</feature>
<dbReference type="Gene3D" id="1.10.1760.20">
    <property type="match status" value="1"/>
</dbReference>
<dbReference type="PROSITE" id="PS50887">
    <property type="entry name" value="GGDEF"/>
    <property type="match status" value="1"/>
</dbReference>
<evidence type="ECO:0000313" key="3">
    <source>
        <dbReference type="EMBL" id="CUN21353.1"/>
    </source>
</evidence>
<organism evidence="3 4">
    <name type="scientific">Anaerobutyricum hallii</name>
    <dbReference type="NCBI Taxonomy" id="39488"/>
    <lineage>
        <taxon>Bacteria</taxon>
        <taxon>Bacillati</taxon>
        <taxon>Bacillota</taxon>
        <taxon>Clostridia</taxon>
        <taxon>Lachnospirales</taxon>
        <taxon>Lachnospiraceae</taxon>
        <taxon>Anaerobutyricum</taxon>
    </lineage>
</organism>
<keyword evidence="1" id="KW-0812">Transmembrane</keyword>
<dbReference type="PANTHER" id="PTHR45138">
    <property type="entry name" value="REGULATORY COMPONENTS OF SENSORY TRANSDUCTION SYSTEM"/>
    <property type="match status" value="1"/>
</dbReference>